<name>A0A1F5NPN7_9BACT</name>
<protein>
    <recommendedName>
        <fullName evidence="1">DM13 domain-containing protein</fullName>
    </recommendedName>
</protein>
<dbReference type="Proteomes" id="UP000176864">
    <property type="component" value="Unassembled WGS sequence"/>
</dbReference>
<dbReference type="PROSITE" id="PS51549">
    <property type="entry name" value="DM13"/>
    <property type="match status" value="1"/>
</dbReference>
<reference evidence="2 3" key="1">
    <citation type="journal article" date="2016" name="Nat. Commun.">
        <title>Thousands of microbial genomes shed light on interconnected biogeochemical processes in an aquifer system.</title>
        <authorList>
            <person name="Anantharaman K."/>
            <person name="Brown C.T."/>
            <person name="Hug L.A."/>
            <person name="Sharon I."/>
            <person name="Castelle C.J."/>
            <person name="Probst A.J."/>
            <person name="Thomas B.C."/>
            <person name="Singh A."/>
            <person name="Wilkins M.J."/>
            <person name="Karaoz U."/>
            <person name="Brodie E.L."/>
            <person name="Williams K.H."/>
            <person name="Hubbard S.S."/>
            <person name="Banfield J.F."/>
        </authorList>
    </citation>
    <scope>NUCLEOTIDE SEQUENCE [LARGE SCALE GENOMIC DNA]</scope>
</reference>
<comment type="caution">
    <text evidence="2">The sequence shown here is derived from an EMBL/GenBank/DDBJ whole genome shotgun (WGS) entry which is preliminary data.</text>
</comment>
<evidence type="ECO:0000313" key="2">
    <source>
        <dbReference type="EMBL" id="OGE79340.1"/>
    </source>
</evidence>
<dbReference type="Pfam" id="PF10517">
    <property type="entry name" value="DM13"/>
    <property type="match status" value="1"/>
</dbReference>
<evidence type="ECO:0000313" key="3">
    <source>
        <dbReference type="Proteomes" id="UP000176864"/>
    </source>
</evidence>
<evidence type="ECO:0000259" key="1">
    <source>
        <dbReference type="PROSITE" id="PS51549"/>
    </source>
</evidence>
<dbReference type="AlphaFoldDB" id="A0A1F5NPN7"/>
<dbReference type="STRING" id="1817824.A2751_04490"/>
<gene>
    <name evidence="2" type="ORF">A2751_04490</name>
</gene>
<accession>A0A1F5NPN7</accession>
<organism evidence="2 3">
    <name type="scientific">Candidatus Doudnabacteria bacterium RIFCSPHIGHO2_01_FULL_46_14</name>
    <dbReference type="NCBI Taxonomy" id="1817824"/>
    <lineage>
        <taxon>Bacteria</taxon>
        <taxon>Candidatus Doudnaibacteriota</taxon>
    </lineage>
</organism>
<dbReference type="EMBL" id="MFEK01000006">
    <property type="protein sequence ID" value="OGE79340.1"/>
    <property type="molecule type" value="Genomic_DNA"/>
</dbReference>
<dbReference type="InterPro" id="IPR019545">
    <property type="entry name" value="DM13_domain"/>
</dbReference>
<sequence>MPDKTLTFISSGSFQARAHDVKGTAALVKIGEQKILRFEDFETINGPDLHIYLASDLSDKDYVDLGAIRATKGNVNYNVDEKIDTAKYKYVLVWCEPFRVLFSYAELK</sequence>
<proteinExistence type="predicted"/>
<feature type="domain" description="DM13" evidence="1">
    <location>
        <begin position="6"/>
        <end position="108"/>
    </location>
</feature>